<keyword evidence="4 8" id="KW-0805">Transcription regulation</keyword>
<evidence type="ECO:0000256" key="5">
    <source>
        <dbReference type="ARBA" id="ARBA00023163"/>
    </source>
</evidence>
<accession>A0A6A5QTH5</accession>
<feature type="compositionally biased region" description="Basic residues" evidence="9">
    <location>
        <begin position="322"/>
        <end position="331"/>
    </location>
</feature>
<dbReference type="InterPro" id="IPR038566">
    <property type="entry name" value="Mediator_Med6_sf"/>
</dbReference>
<evidence type="ECO:0000256" key="7">
    <source>
        <dbReference type="ARBA" id="ARBA00031259"/>
    </source>
</evidence>
<sequence>MAMKVPLLDEQDFNFPLALSDLEGHDINQANNFCWYFHNSQFFEPACNNSAILGHHRDDPATNFVLHDRNIFDERLRSIPEGLQFVVSGEPQGEGQPWLYQRQNKVRSVQGQVETFVEGNWYNRGTQVLMAPSLLDVLRARLLTVSTRLQQVAELSQDMAHWSPAGGHSYLPPSYGAPKTAATASRMGSPTLAPAELDQSQDTASAPAADPAEPTTEFSDALFMQSLMLTNRYGDEYMDENPLKGEPGAFVFTNTKNAVDERNKAQEQLSSHALSSQSTAQKVDARPPSVPPSVAPTPKGAATPVSTEGHTRKASGTNAPKDKKRERRKSKGLTSPTTPPRA</sequence>
<dbReference type="GO" id="GO:0003712">
    <property type="term" value="F:transcription coregulator activity"/>
    <property type="evidence" value="ECO:0007669"/>
    <property type="project" value="InterPro"/>
</dbReference>
<comment type="subunit">
    <text evidence="8">Component of the Mediator complex.</text>
</comment>
<reference evidence="10" key="1">
    <citation type="journal article" date="2020" name="Stud. Mycol.">
        <title>101 Dothideomycetes genomes: a test case for predicting lifestyles and emergence of pathogens.</title>
        <authorList>
            <person name="Haridas S."/>
            <person name="Albert R."/>
            <person name="Binder M."/>
            <person name="Bloem J."/>
            <person name="Labutti K."/>
            <person name="Salamov A."/>
            <person name="Andreopoulos B."/>
            <person name="Baker S."/>
            <person name="Barry K."/>
            <person name="Bills G."/>
            <person name="Bluhm B."/>
            <person name="Cannon C."/>
            <person name="Castanera R."/>
            <person name="Culley D."/>
            <person name="Daum C."/>
            <person name="Ezra D."/>
            <person name="Gonzalez J."/>
            <person name="Henrissat B."/>
            <person name="Kuo A."/>
            <person name="Liang C."/>
            <person name="Lipzen A."/>
            <person name="Lutzoni F."/>
            <person name="Magnuson J."/>
            <person name="Mondo S."/>
            <person name="Nolan M."/>
            <person name="Ohm R."/>
            <person name="Pangilinan J."/>
            <person name="Park H.-J."/>
            <person name="Ramirez L."/>
            <person name="Alfaro M."/>
            <person name="Sun H."/>
            <person name="Tritt A."/>
            <person name="Yoshinaga Y."/>
            <person name="Zwiers L.-H."/>
            <person name="Turgeon B."/>
            <person name="Goodwin S."/>
            <person name="Spatafora J."/>
            <person name="Crous P."/>
            <person name="Grigoriev I."/>
        </authorList>
    </citation>
    <scope>NUCLEOTIDE SEQUENCE</scope>
    <source>
        <strain evidence="10">HMLAC05119</strain>
    </source>
</reference>
<feature type="compositionally biased region" description="Low complexity" evidence="9">
    <location>
        <begin position="198"/>
        <end position="217"/>
    </location>
</feature>
<keyword evidence="8" id="KW-0010">Activator</keyword>
<proteinExistence type="inferred from homology"/>
<feature type="region of interest" description="Disordered" evidence="9">
    <location>
        <begin position="262"/>
        <end position="342"/>
    </location>
</feature>
<dbReference type="Pfam" id="PF04934">
    <property type="entry name" value="Med6"/>
    <property type="match status" value="1"/>
</dbReference>
<dbReference type="GO" id="GO:0016592">
    <property type="term" value="C:mediator complex"/>
    <property type="evidence" value="ECO:0007669"/>
    <property type="project" value="InterPro"/>
</dbReference>
<feature type="compositionally biased region" description="Polar residues" evidence="9">
    <location>
        <begin position="266"/>
        <end position="281"/>
    </location>
</feature>
<evidence type="ECO:0000313" key="11">
    <source>
        <dbReference type="Proteomes" id="UP000800096"/>
    </source>
</evidence>
<dbReference type="AlphaFoldDB" id="A0A6A5QTH5"/>
<gene>
    <name evidence="8" type="primary">MED6</name>
    <name evidence="10" type="ORF">BDU57DRAFT_555774</name>
</gene>
<dbReference type="OrthoDB" id="344220at2759"/>
<evidence type="ECO:0000256" key="4">
    <source>
        <dbReference type="ARBA" id="ARBA00023015"/>
    </source>
</evidence>
<dbReference type="Proteomes" id="UP000800096">
    <property type="component" value="Unassembled WGS sequence"/>
</dbReference>
<dbReference type="PANTHER" id="PTHR13104">
    <property type="entry name" value="MED-6-RELATED"/>
    <property type="match status" value="1"/>
</dbReference>
<feature type="compositionally biased region" description="Polar residues" evidence="9">
    <location>
        <begin position="304"/>
        <end position="318"/>
    </location>
</feature>
<evidence type="ECO:0000313" key="10">
    <source>
        <dbReference type="EMBL" id="KAF1918100.1"/>
    </source>
</evidence>
<evidence type="ECO:0000256" key="2">
    <source>
        <dbReference type="ARBA" id="ARBA00007526"/>
    </source>
</evidence>
<comment type="subcellular location">
    <subcellularLocation>
        <location evidence="1 8">Nucleus</location>
    </subcellularLocation>
</comment>
<dbReference type="Gene3D" id="3.10.450.580">
    <property type="entry name" value="Mediator complex, subunit Med6"/>
    <property type="match status" value="1"/>
</dbReference>
<keyword evidence="6 8" id="KW-0539">Nucleus</keyword>
<comment type="function">
    <text evidence="8">Component of the Mediator complex, a coactivator involved in the regulated transcription of nearly all RNA polymerase II-dependent genes. Mediator functions as a bridge to convey information from gene-specific regulatory proteins to the basal RNA polymerase II transcription machinery. Mediator is recruited to promoters by direct interactions with regulatory proteins and serves as a scaffold for the assembly of a functional preinitiation complex with RNA polymerase II and the general transcription factors.</text>
</comment>
<evidence type="ECO:0000256" key="6">
    <source>
        <dbReference type="ARBA" id="ARBA00023242"/>
    </source>
</evidence>
<evidence type="ECO:0000256" key="1">
    <source>
        <dbReference type="ARBA" id="ARBA00004123"/>
    </source>
</evidence>
<evidence type="ECO:0000256" key="3">
    <source>
        <dbReference type="ARBA" id="ARBA00020634"/>
    </source>
</evidence>
<evidence type="ECO:0000256" key="9">
    <source>
        <dbReference type="SAM" id="MobiDB-lite"/>
    </source>
</evidence>
<dbReference type="InterPro" id="IPR007018">
    <property type="entry name" value="Mediator_Med6"/>
</dbReference>
<keyword evidence="5 8" id="KW-0804">Transcription</keyword>
<dbReference type="GO" id="GO:0006357">
    <property type="term" value="P:regulation of transcription by RNA polymerase II"/>
    <property type="evidence" value="ECO:0007669"/>
    <property type="project" value="InterPro"/>
</dbReference>
<dbReference type="EMBL" id="ML979134">
    <property type="protein sequence ID" value="KAF1918100.1"/>
    <property type="molecule type" value="Genomic_DNA"/>
</dbReference>
<feature type="region of interest" description="Disordered" evidence="9">
    <location>
        <begin position="191"/>
        <end position="219"/>
    </location>
</feature>
<keyword evidence="11" id="KW-1185">Reference proteome</keyword>
<name>A0A6A5QTH5_AMPQU</name>
<protein>
    <recommendedName>
        <fullName evidence="3 8">Mediator of RNA polymerase II transcription subunit 6</fullName>
    </recommendedName>
    <alternativeName>
        <fullName evidence="7 8">Mediator complex subunit 6</fullName>
    </alternativeName>
</protein>
<comment type="similarity">
    <text evidence="2 8">Belongs to the Mediator complex subunit 6 family.</text>
</comment>
<evidence type="ECO:0000256" key="8">
    <source>
        <dbReference type="RuleBase" id="RU364143"/>
    </source>
</evidence>
<organism evidence="10 11">
    <name type="scientific">Ampelomyces quisqualis</name>
    <name type="common">Powdery mildew agent</name>
    <dbReference type="NCBI Taxonomy" id="50730"/>
    <lineage>
        <taxon>Eukaryota</taxon>
        <taxon>Fungi</taxon>
        <taxon>Dikarya</taxon>
        <taxon>Ascomycota</taxon>
        <taxon>Pezizomycotina</taxon>
        <taxon>Dothideomycetes</taxon>
        <taxon>Pleosporomycetidae</taxon>
        <taxon>Pleosporales</taxon>
        <taxon>Pleosporineae</taxon>
        <taxon>Phaeosphaeriaceae</taxon>
        <taxon>Ampelomyces</taxon>
    </lineage>
</organism>